<keyword evidence="5" id="KW-0472">Membrane</keyword>
<name>A0A1H9NSV9_BUTFI</name>
<keyword evidence="5" id="KW-0812">Transmembrane</keyword>
<feature type="domain" description="Glycosyltransferase 2-like" evidence="6">
    <location>
        <begin position="8"/>
        <end position="168"/>
    </location>
</feature>
<gene>
    <name evidence="7" type="ORF">SAMN04487884_1058</name>
</gene>
<evidence type="ECO:0000256" key="2">
    <source>
        <dbReference type="ARBA" id="ARBA00006739"/>
    </source>
</evidence>
<dbReference type="EMBL" id="FOGJ01000005">
    <property type="protein sequence ID" value="SER39046.1"/>
    <property type="molecule type" value="Genomic_DNA"/>
</dbReference>
<evidence type="ECO:0000313" key="7">
    <source>
        <dbReference type="EMBL" id="SER39046.1"/>
    </source>
</evidence>
<evidence type="ECO:0000259" key="6">
    <source>
        <dbReference type="Pfam" id="PF00535"/>
    </source>
</evidence>
<dbReference type="SUPFAM" id="SSF53448">
    <property type="entry name" value="Nucleotide-diphospho-sugar transferases"/>
    <property type="match status" value="1"/>
</dbReference>
<dbReference type="Pfam" id="PF00535">
    <property type="entry name" value="Glycos_transf_2"/>
    <property type="match status" value="1"/>
</dbReference>
<dbReference type="InterPro" id="IPR029044">
    <property type="entry name" value="Nucleotide-diphossugar_trans"/>
</dbReference>
<dbReference type="RefSeq" id="WP_074754785.1">
    <property type="nucleotide sequence ID" value="NZ_FOGJ01000005.1"/>
</dbReference>
<evidence type="ECO:0000256" key="3">
    <source>
        <dbReference type="ARBA" id="ARBA00022676"/>
    </source>
</evidence>
<dbReference type="OrthoDB" id="9771846at2"/>
<sequence length="296" mass="33994">MKSDVLAIVINYQGYEDTKKCIDYCLLSSYRMDILVIDNGSDKDVYKLRLIDNITLIENSTNIGFGSANNIGIRYAKEHKYKYCLFINNDTLADRYMLENMMHFASEDTCVVPLIFYDSNHNKVWYAGGKIDRFRGGAYHYGLRMDVNKLNLSTKECNFATGCCLLISTDTIYKMGGFPDSYFMYVEDVELSINIEKQGNKVLFVPDAKLFHKVGGSSGGELSPISVYYSMRNRLYLVEKCKDYFYITAKLYLVTMIIIKMSICFLLGDRLYKYYIMAIKDYKAGIIGFKEMGDNG</sequence>
<dbReference type="GO" id="GO:0016757">
    <property type="term" value="F:glycosyltransferase activity"/>
    <property type="evidence" value="ECO:0007669"/>
    <property type="project" value="UniProtKB-KW"/>
</dbReference>
<protein>
    <recommendedName>
        <fullName evidence="6">Glycosyltransferase 2-like domain-containing protein</fullName>
    </recommendedName>
</protein>
<reference evidence="7 8" key="1">
    <citation type="submission" date="2016-10" db="EMBL/GenBank/DDBJ databases">
        <authorList>
            <person name="de Groot N.N."/>
        </authorList>
    </citation>
    <scope>NUCLEOTIDE SEQUENCE [LARGE SCALE GENOMIC DNA]</scope>
    <source>
        <strain evidence="7 8">AR40</strain>
    </source>
</reference>
<accession>A0A1H9NSV9</accession>
<dbReference type="PANTHER" id="PTHR43179">
    <property type="entry name" value="RHAMNOSYLTRANSFERASE WBBL"/>
    <property type="match status" value="1"/>
</dbReference>
<keyword evidence="3" id="KW-0328">Glycosyltransferase</keyword>
<dbReference type="AlphaFoldDB" id="A0A1H9NSV9"/>
<comment type="similarity">
    <text evidence="2">Belongs to the glycosyltransferase 2 family.</text>
</comment>
<evidence type="ECO:0000256" key="4">
    <source>
        <dbReference type="ARBA" id="ARBA00022679"/>
    </source>
</evidence>
<evidence type="ECO:0000256" key="1">
    <source>
        <dbReference type="ARBA" id="ARBA00004776"/>
    </source>
</evidence>
<dbReference type="Proteomes" id="UP000182584">
    <property type="component" value="Unassembled WGS sequence"/>
</dbReference>
<proteinExistence type="inferred from homology"/>
<keyword evidence="5" id="KW-1133">Transmembrane helix</keyword>
<evidence type="ECO:0000256" key="5">
    <source>
        <dbReference type="SAM" id="Phobius"/>
    </source>
</evidence>
<dbReference type="Gene3D" id="3.90.550.10">
    <property type="entry name" value="Spore Coat Polysaccharide Biosynthesis Protein SpsA, Chain A"/>
    <property type="match status" value="1"/>
</dbReference>
<organism evidence="7 8">
    <name type="scientific">Butyrivibrio fibrisolvens</name>
    <dbReference type="NCBI Taxonomy" id="831"/>
    <lineage>
        <taxon>Bacteria</taxon>
        <taxon>Bacillati</taxon>
        <taxon>Bacillota</taxon>
        <taxon>Clostridia</taxon>
        <taxon>Lachnospirales</taxon>
        <taxon>Lachnospiraceae</taxon>
        <taxon>Butyrivibrio</taxon>
    </lineage>
</organism>
<evidence type="ECO:0000313" key="8">
    <source>
        <dbReference type="Proteomes" id="UP000182584"/>
    </source>
</evidence>
<keyword evidence="4" id="KW-0808">Transferase</keyword>
<dbReference type="PANTHER" id="PTHR43179:SF12">
    <property type="entry name" value="GALACTOFURANOSYLTRANSFERASE GLFT2"/>
    <property type="match status" value="1"/>
</dbReference>
<comment type="pathway">
    <text evidence="1">Cell wall biogenesis; cell wall polysaccharide biosynthesis.</text>
</comment>
<dbReference type="InterPro" id="IPR001173">
    <property type="entry name" value="Glyco_trans_2-like"/>
</dbReference>
<feature type="transmembrane region" description="Helical" evidence="5">
    <location>
        <begin position="244"/>
        <end position="267"/>
    </location>
</feature>